<dbReference type="SUPFAM" id="SSF46689">
    <property type="entry name" value="Homeodomain-like"/>
    <property type="match status" value="1"/>
</dbReference>
<evidence type="ECO:0000313" key="4">
    <source>
        <dbReference type="Proteomes" id="UP000733611"/>
    </source>
</evidence>
<name>A0A948TFG9_9GAMM</name>
<accession>A0A948TFG9</accession>
<dbReference type="GO" id="GO:0043565">
    <property type="term" value="F:sequence-specific DNA binding"/>
    <property type="evidence" value="ECO:0007669"/>
    <property type="project" value="InterPro"/>
</dbReference>
<evidence type="ECO:0000256" key="1">
    <source>
        <dbReference type="SAM" id="MobiDB-lite"/>
    </source>
</evidence>
<reference evidence="3" key="1">
    <citation type="journal article" date="2021" name="PeerJ">
        <title>Extensive microbial diversity within the chicken gut microbiome revealed by metagenomics and culture.</title>
        <authorList>
            <person name="Gilroy R."/>
            <person name="Ravi A."/>
            <person name="Getino M."/>
            <person name="Pursley I."/>
            <person name="Horton D.L."/>
            <person name="Alikhan N.F."/>
            <person name="Baker D."/>
            <person name="Gharbi K."/>
            <person name="Hall N."/>
            <person name="Watson M."/>
            <person name="Adriaenssens E.M."/>
            <person name="Foster-Nyarko E."/>
            <person name="Jarju S."/>
            <person name="Secka A."/>
            <person name="Antonio M."/>
            <person name="Oren A."/>
            <person name="Chaudhuri R.R."/>
            <person name="La Ragione R."/>
            <person name="Hildebrand F."/>
            <person name="Pallen M.J."/>
        </authorList>
    </citation>
    <scope>NUCLEOTIDE SEQUENCE</scope>
    <source>
        <strain evidence="3">378</strain>
    </source>
</reference>
<feature type="domain" description="DNA binding HTH" evidence="2">
    <location>
        <begin position="61"/>
        <end position="100"/>
    </location>
</feature>
<sequence>MMPPPPPVRPVPPARPNPAPFTAVPPPPPTPPAPYSAVAKGDHAFNPRLSPDGVNLRGMIKNIEISMIKQALVQTNGVVAKAAEVLGLRRTTLIEKMKKYGITANG</sequence>
<evidence type="ECO:0000259" key="2">
    <source>
        <dbReference type="Pfam" id="PF02954"/>
    </source>
</evidence>
<comment type="caution">
    <text evidence="3">The sequence shown here is derived from an EMBL/GenBank/DDBJ whole genome shotgun (WGS) entry which is preliminary data.</text>
</comment>
<dbReference type="Gene3D" id="1.10.10.60">
    <property type="entry name" value="Homeodomain-like"/>
    <property type="match status" value="1"/>
</dbReference>
<organism evidence="3 4">
    <name type="scientific">Candidatus Anaerobiospirillum pullicola</name>
    <dbReference type="NCBI Taxonomy" id="2838451"/>
    <lineage>
        <taxon>Bacteria</taxon>
        <taxon>Pseudomonadati</taxon>
        <taxon>Pseudomonadota</taxon>
        <taxon>Gammaproteobacteria</taxon>
        <taxon>Aeromonadales</taxon>
        <taxon>Succinivibrionaceae</taxon>
        <taxon>Anaerobiospirillum</taxon>
    </lineage>
</organism>
<protein>
    <recommendedName>
        <fullName evidence="2">DNA binding HTH domain-containing protein</fullName>
    </recommendedName>
</protein>
<reference evidence="3" key="2">
    <citation type="submission" date="2021-04" db="EMBL/GenBank/DDBJ databases">
        <authorList>
            <person name="Gilroy R."/>
        </authorList>
    </citation>
    <scope>NUCLEOTIDE SEQUENCE</scope>
    <source>
        <strain evidence="3">378</strain>
    </source>
</reference>
<dbReference type="AlphaFoldDB" id="A0A948TFG9"/>
<gene>
    <name evidence="3" type="ORF">H9847_03310</name>
</gene>
<evidence type="ECO:0000313" key="3">
    <source>
        <dbReference type="EMBL" id="MBU3843886.1"/>
    </source>
</evidence>
<dbReference type="InterPro" id="IPR009057">
    <property type="entry name" value="Homeodomain-like_sf"/>
</dbReference>
<dbReference type="Pfam" id="PF02954">
    <property type="entry name" value="HTH_8"/>
    <property type="match status" value="1"/>
</dbReference>
<feature type="region of interest" description="Disordered" evidence="1">
    <location>
        <begin position="1"/>
        <end position="36"/>
    </location>
</feature>
<dbReference type="Proteomes" id="UP000733611">
    <property type="component" value="Unassembled WGS sequence"/>
</dbReference>
<feature type="compositionally biased region" description="Pro residues" evidence="1">
    <location>
        <begin position="1"/>
        <end position="34"/>
    </location>
</feature>
<dbReference type="PRINTS" id="PR01590">
    <property type="entry name" value="HTHFIS"/>
</dbReference>
<dbReference type="InterPro" id="IPR002197">
    <property type="entry name" value="HTH_Fis"/>
</dbReference>
<dbReference type="EMBL" id="JAHLFE010000061">
    <property type="protein sequence ID" value="MBU3843886.1"/>
    <property type="molecule type" value="Genomic_DNA"/>
</dbReference>
<proteinExistence type="predicted"/>